<reference evidence="1 2" key="1">
    <citation type="submission" date="2018-09" db="EMBL/GenBank/DDBJ databases">
        <title>Genomic investigation of the strawberry pathogen Phytophthora fragariae indicates pathogenicity is determined by transcriptional variation in three key races.</title>
        <authorList>
            <person name="Adams T.M."/>
            <person name="Armitage A.D."/>
            <person name="Sobczyk M.K."/>
            <person name="Bates H.J."/>
            <person name="Dunwell J.M."/>
            <person name="Nellist C.F."/>
            <person name="Harrison R.J."/>
        </authorList>
    </citation>
    <scope>NUCLEOTIDE SEQUENCE [LARGE SCALE GENOMIC DNA]</scope>
    <source>
        <strain evidence="1 2">ONT-3</strain>
    </source>
</reference>
<sequence length="81" mass="8665">MFTPSRARTTIEVSLLVPLLTMRVPLSPPSSSRFRPSSVVCTTSCLECVGSPFYIFVASTSAPNSTTPTQANSTHATFLLV</sequence>
<evidence type="ECO:0000313" key="2">
    <source>
        <dbReference type="Proteomes" id="UP000488956"/>
    </source>
</evidence>
<dbReference type="Proteomes" id="UP000488956">
    <property type="component" value="Unassembled WGS sequence"/>
</dbReference>
<protein>
    <submittedName>
        <fullName evidence="1">Uncharacterized protein</fullName>
    </submittedName>
</protein>
<accession>A0A6G0JE25</accession>
<comment type="caution">
    <text evidence="1">The sequence shown here is derived from an EMBL/GenBank/DDBJ whole genome shotgun (WGS) entry which is preliminary data.</text>
</comment>
<evidence type="ECO:0000313" key="1">
    <source>
        <dbReference type="EMBL" id="KAE9053837.1"/>
    </source>
</evidence>
<gene>
    <name evidence="1" type="ORF">PF010_g32762</name>
</gene>
<name>A0A6G0JE25_9STRA</name>
<proteinExistence type="predicted"/>
<dbReference type="EMBL" id="QXFX01010430">
    <property type="protein sequence ID" value="KAE9053837.1"/>
    <property type="molecule type" value="Genomic_DNA"/>
</dbReference>
<dbReference type="AlphaFoldDB" id="A0A6G0JE25"/>
<organism evidence="1 2">
    <name type="scientific">Phytophthora fragariae</name>
    <dbReference type="NCBI Taxonomy" id="53985"/>
    <lineage>
        <taxon>Eukaryota</taxon>
        <taxon>Sar</taxon>
        <taxon>Stramenopiles</taxon>
        <taxon>Oomycota</taxon>
        <taxon>Peronosporomycetes</taxon>
        <taxon>Peronosporales</taxon>
        <taxon>Peronosporaceae</taxon>
        <taxon>Phytophthora</taxon>
    </lineage>
</organism>